<dbReference type="AlphaFoldDB" id="A0A2J5HHY3"/>
<accession>A0A2J5HHY3</accession>
<protein>
    <submittedName>
        <fullName evidence="2">Uncharacterized protein</fullName>
    </submittedName>
</protein>
<organism evidence="2 3">
    <name type="scientific">Aspergillus taichungensis</name>
    <dbReference type="NCBI Taxonomy" id="482145"/>
    <lineage>
        <taxon>Eukaryota</taxon>
        <taxon>Fungi</taxon>
        <taxon>Dikarya</taxon>
        <taxon>Ascomycota</taxon>
        <taxon>Pezizomycotina</taxon>
        <taxon>Eurotiomycetes</taxon>
        <taxon>Eurotiomycetidae</taxon>
        <taxon>Eurotiales</taxon>
        <taxon>Aspergillaceae</taxon>
        <taxon>Aspergillus</taxon>
        <taxon>Aspergillus subgen. Circumdati</taxon>
    </lineage>
</organism>
<keyword evidence="1" id="KW-1133">Transmembrane helix</keyword>
<dbReference type="Proteomes" id="UP000235023">
    <property type="component" value="Unassembled WGS sequence"/>
</dbReference>
<gene>
    <name evidence="2" type="ORF">BDW42DRAFT_178277</name>
</gene>
<keyword evidence="3" id="KW-1185">Reference proteome</keyword>
<name>A0A2J5HHY3_9EURO</name>
<feature type="transmembrane region" description="Helical" evidence="1">
    <location>
        <begin position="27"/>
        <end position="50"/>
    </location>
</feature>
<evidence type="ECO:0000313" key="2">
    <source>
        <dbReference type="EMBL" id="PLN76638.1"/>
    </source>
</evidence>
<dbReference type="EMBL" id="KZ559613">
    <property type="protein sequence ID" value="PLN76638.1"/>
    <property type="molecule type" value="Genomic_DNA"/>
</dbReference>
<proteinExistence type="predicted"/>
<reference evidence="3" key="1">
    <citation type="submission" date="2017-12" db="EMBL/GenBank/DDBJ databases">
        <authorList>
            <consortium name="DOE Joint Genome Institute"/>
            <person name="Mondo S.J."/>
            <person name="Kjaerbolling I."/>
            <person name="Vesth T.C."/>
            <person name="Frisvad J.C."/>
            <person name="Nybo J.L."/>
            <person name="Theobald S."/>
            <person name="Kuo A."/>
            <person name="Bowyer P."/>
            <person name="Matsuda Y."/>
            <person name="Lyhne E.K."/>
            <person name="Kogle M.E."/>
            <person name="Clum A."/>
            <person name="Lipzen A."/>
            <person name="Salamov A."/>
            <person name="Ngan C.Y."/>
            <person name="Daum C."/>
            <person name="Chiniquy J."/>
            <person name="Barry K."/>
            <person name="LaButti K."/>
            <person name="Haridas S."/>
            <person name="Simmons B.A."/>
            <person name="Magnuson J.K."/>
            <person name="Mortensen U.H."/>
            <person name="Larsen T.O."/>
            <person name="Grigoriev I.V."/>
            <person name="Baker S.E."/>
            <person name="Andersen M.R."/>
            <person name="Nordberg H.P."/>
            <person name="Cantor M.N."/>
            <person name="Hua S.X."/>
        </authorList>
    </citation>
    <scope>NUCLEOTIDE SEQUENCE [LARGE SCALE GENOMIC DNA]</scope>
    <source>
        <strain evidence="3">IBT 19404</strain>
    </source>
</reference>
<keyword evidence="1" id="KW-0812">Transmembrane</keyword>
<evidence type="ECO:0000256" key="1">
    <source>
        <dbReference type="SAM" id="Phobius"/>
    </source>
</evidence>
<keyword evidence="1" id="KW-0472">Membrane</keyword>
<evidence type="ECO:0000313" key="3">
    <source>
        <dbReference type="Proteomes" id="UP000235023"/>
    </source>
</evidence>
<sequence length="59" mass="6625">MLVSIIKYMPEATPGQSIIKQIELQSIGWLFVIVQIIPTLFPVLYGLLFIPEGSLSIKH</sequence>